<proteinExistence type="predicted"/>
<dbReference type="Proteomes" id="UP000250235">
    <property type="component" value="Unassembled WGS sequence"/>
</dbReference>
<evidence type="ECO:0000256" key="1">
    <source>
        <dbReference type="SAM" id="MobiDB-lite"/>
    </source>
</evidence>
<feature type="region of interest" description="Disordered" evidence="1">
    <location>
        <begin position="94"/>
        <end position="125"/>
    </location>
</feature>
<evidence type="ECO:0000313" key="2">
    <source>
        <dbReference type="EMBL" id="KZV54180.1"/>
    </source>
</evidence>
<gene>
    <name evidence="2" type="ORF">F511_37116</name>
</gene>
<accession>A0A2Z7D4X4</accession>
<keyword evidence="3" id="KW-1185">Reference proteome</keyword>
<feature type="region of interest" description="Disordered" evidence="1">
    <location>
        <begin position="204"/>
        <end position="227"/>
    </location>
</feature>
<feature type="region of interest" description="Disordered" evidence="1">
    <location>
        <begin position="265"/>
        <end position="285"/>
    </location>
</feature>
<feature type="compositionally biased region" description="Low complexity" evidence="1">
    <location>
        <begin position="183"/>
        <end position="192"/>
    </location>
</feature>
<protein>
    <submittedName>
        <fullName evidence="2">Auxilin-related protein 1-like</fullName>
    </submittedName>
</protein>
<feature type="compositionally biased region" description="Basic and acidic residues" evidence="1">
    <location>
        <begin position="272"/>
        <end position="285"/>
    </location>
</feature>
<feature type="compositionally biased region" description="Pro residues" evidence="1">
    <location>
        <begin position="209"/>
        <end position="219"/>
    </location>
</feature>
<dbReference type="AlphaFoldDB" id="A0A2Z7D4X4"/>
<name>A0A2Z7D4X4_9LAMI</name>
<reference evidence="2 3" key="1">
    <citation type="journal article" date="2015" name="Proc. Natl. Acad. Sci. U.S.A.">
        <title>The resurrection genome of Boea hygrometrica: A blueprint for survival of dehydration.</title>
        <authorList>
            <person name="Xiao L."/>
            <person name="Yang G."/>
            <person name="Zhang L."/>
            <person name="Yang X."/>
            <person name="Zhao S."/>
            <person name="Ji Z."/>
            <person name="Zhou Q."/>
            <person name="Hu M."/>
            <person name="Wang Y."/>
            <person name="Chen M."/>
            <person name="Xu Y."/>
            <person name="Jin H."/>
            <person name="Xiao X."/>
            <person name="Hu G."/>
            <person name="Bao F."/>
            <person name="Hu Y."/>
            <person name="Wan P."/>
            <person name="Li L."/>
            <person name="Deng X."/>
            <person name="Kuang T."/>
            <person name="Xiang C."/>
            <person name="Zhu J.K."/>
            <person name="Oliver M.J."/>
            <person name="He Y."/>
        </authorList>
    </citation>
    <scope>NUCLEOTIDE SEQUENCE [LARGE SCALE GENOMIC DNA]</scope>
    <source>
        <strain evidence="3">cv. XS01</strain>
    </source>
</reference>
<evidence type="ECO:0000313" key="3">
    <source>
        <dbReference type="Proteomes" id="UP000250235"/>
    </source>
</evidence>
<organism evidence="2 3">
    <name type="scientific">Dorcoceras hygrometricum</name>
    <dbReference type="NCBI Taxonomy" id="472368"/>
    <lineage>
        <taxon>Eukaryota</taxon>
        <taxon>Viridiplantae</taxon>
        <taxon>Streptophyta</taxon>
        <taxon>Embryophyta</taxon>
        <taxon>Tracheophyta</taxon>
        <taxon>Spermatophyta</taxon>
        <taxon>Magnoliopsida</taxon>
        <taxon>eudicotyledons</taxon>
        <taxon>Gunneridae</taxon>
        <taxon>Pentapetalae</taxon>
        <taxon>asterids</taxon>
        <taxon>lamiids</taxon>
        <taxon>Lamiales</taxon>
        <taxon>Gesneriaceae</taxon>
        <taxon>Didymocarpoideae</taxon>
        <taxon>Trichosporeae</taxon>
        <taxon>Loxocarpinae</taxon>
        <taxon>Dorcoceras</taxon>
    </lineage>
</organism>
<feature type="region of interest" description="Disordered" evidence="1">
    <location>
        <begin position="163"/>
        <end position="192"/>
    </location>
</feature>
<dbReference type="EMBL" id="KQ989578">
    <property type="protein sequence ID" value="KZV54180.1"/>
    <property type="molecule type" value="Genomic_DNA"/>
</dbReference>
<sequence length="285" mass="31329">MERRFNNGWQSRKGFLFSDVFCGQPYIAATECSSKNGSKQYSTRDFDYDSVFKPLALVNEIEPINNGSSHSGPQNFDDLLNLQSTVNLGEIENKSVSVSSHRTPRGFDDLLGTPQSATSRERNKNNIFRYSESNIERTIPVGNFLGSHSFLVPRVIARNAKSLGQSGPGLYNGTSSQLDKSSRSGQDQQSDDVWLTVLDIPLRTQVTTAPPPSRTPPTIPSQASRSRNIVDESLNLHVSGRSHTFPPAAAGVKEKEARDRTAAMRAGAGYRHQAERAAVERDASE</sequence>